<dbReference type="SUPFAM" id="SSF52540">
    <property type="entry name" value="P-loop containing nucleoside triphosphate hydrolases"/>
    <property type="match status" value="1"/>
</dbReference>
<dbReference type="eggNOG" id="KOG2037">
    <property type="taxonomic scope" value="Eukaryota"/>
</dbReference>
<evidence type="ECO:0000259" key="4">
    <source>
        <dbReference type="PROSITE" id="PS51715"/>
    </source>
</evidence>
<dbReference type="Gene3D" id="2.70.160.11">
    <property type="entry name" value="Hnrnp arginine n-methyltransferase1"/>
    <property type="match status" value="1"/>
</dbReference>
<sequence length="466" mass="48558">MSGGSASAAPFVRLGEAGKWEIQPEGAQLLQRIEAPIVVVAVAGLYRTGKSFFLNTLAGNTAARAKAGFRVGSTTESCTRGIDVCVPDGDAGQCRRGSLVLLDTEGLASMEQDEAYDAQVFALSLLLSSYFVLNSMGVIDEAAVDRLYLIGELSKHISVSAAAAEGPAGEGPRSVLRAGTQIERSGSLRQFVTIDATGGLALLAVMAARAGASRVYALESNAEACEAARRTVAELGLQQVIEVLEGYSTEQPALPEPPSLLVHEILGEVAGCEGAARCVADAHARLLAPGAVAVPASARSLCAPCSWPSGEYWASLPNPVLSPPPGAALKLPRFPREATLAPAQPFEQLDFGSATAGRLAEPQHSRISFGLARADSLRGLALHIEVAFPPLAEGAAPRVSSADEGSHWPTVLLPLPQPAEVAVGDTLVVEAEARSADEQPRYSFHVWLQRAGAPSQPEALGCLCYP</sequence>
<dbReference type="InterPro" id="IPR030386">
    <property type="entry name" value="G_GB1_RHD3_dom"/>
</dbReference>
<name>A0A0D3KI82_EMIH1</name>
<dbReference type="RefSeq" id="XP_005787896.1">
    <property type="nucleotide sequence ID" value="XM_005787839.1"/>
</dbReference>
<proteinExistence type="inferred from homology"/>
<reference evidence="6" key="1">
    <citation type="journal article" date="2013" name="Nature">
        <title>Pan genome of the phytoplankton Emiliania underpins its global distribution.</title>
        <authorList>
            <person name="Read B.A."/>
            <person name="Kegel J."/>
            <person name="Klute M.J."/>
            <person name="Kuo A."/>
            <person name="Lefebvre S.C."/>
            <person name="Maumus F."/>
            <person name="Mayer C."/>
            <person name="Miller J."/>
            <person name="Monier A."/>
            <person name="Salamov A."/>
            <person name="Young J."/>
            <person name="Aguilar M."/>
            <person name="Claverie J.M."/>
            <person name="Frickenhaus S."/>
            <person name="Gonzalez K."/>
            <person name="Herman E.K."/>
            <person name="Lin Y.C."/>
            <person name="Napier J."/>
            <person name="Ogata H."/>
            <person name="Sarno A.F."/>
            <person name="Shmutz J."/>
            <person name="Schroeder D."/>
            <person name="de Vargas C."/>
            <person name="Verret F."/>
            <person name="von Dassow P."/>
            <person name="Valentin K."/>
            <person name="Van de Peer Y."/>
            <person name="Wheeler G."/>
            <person name="Dacks J.B."/>
            <person name="Delwiche C.F."/>
            <person name="Dyhrman S.T."/>
            <person name="Glockner G."/>
            <person name="John U."/>
            <person name="Richards T."/>
            <person name="Worden A.Z."/>
            <person name="Zhang X."/>
            <person name="Grigoriev I.V."/>
            <person name="Allen A.E."/>
            <person name="Bidle K."/>
            <person name="Borodovsky M."/>
            <person name="Bowler C."/>
            <person name="Brownlee C."/>
            <person name="Cock J.M."/>
            <person name="Elias M."/>
            <person name="Gladyshev V.N."/>
            <person name="Groth M."/>
            <person name="Guda C."/>
            <person name="Hadaegh A."/>
            <person name="Iglesias-Rodriguez M.D."/>
            <person name="Jenkins J."/>
            <person name="Jones B.M."/>
            <person name="Lawson T."/>
            <person name="Leese F."/>
            <person name="Lindquist E."/>
            <person name="Lobanov A."/>
            <person name="Lomsadze A."/>
            <person name="Malik S.B."/>
            <person name="Marsh M.E."/>
            <person name="Mackinder L."/>
            <person name="Mock T."/>
            <person name="Mueller-Roeber B."/>
            <person name="Pagarete A."/>
            <person name="Parker M."/>
            <person name="Probert I."/>
            <person name="Quesneville H."/>
            <person name="Raines C."/>
            <person name="Rensing S.A."/>
            <person name="Riano-Pachon D.M."/>
            <person name="Richier S."/>
            <person name="Rokitta S."/>
            <person name="Shiraiwa Y."/>
            <person name="Soanes D.M."/>
            <person name="van der Giezen M."/>
            <person name="Wahlund T.M."/>
            <person name="Williams B."/>
            <person name="Wilson W."/>
            <person name="Wolfe G."/>
            <person name="Wurch L.L."/>
        </authorList>
    </citation>
    <scope>NUCLEOTIDE SEQUENCE</scope>
</reference>
<dbReference type="Pfam" id="PF02263">
    <property type="entry name" value="GBP"/>
    <property type="match status" value="1"/>
</dbReference>
<dbReference type="GeneID" id="17280737"/>
<protein>
    <recommendedName>
        <fullName evidence="4">GB1/RHD3-type G domain-containing protein</fullName>
    </recommendedName>
</protein>
<dbReference type="PROSITE" id="PS51715">
    <property type="entry name" value="G_GB1_RHD3"/>
    <property type="match status" value="1"/>
</dbReference>
<reference evidence="5" key="2">
    <citation type="submission" date="2024-10" db="UniProtKB">
        <authorList>
            <consortium name="EnsemblProtists"/>
        </authorList>
    </citation>
    <scope>IDENTIFICATION</scope>
</reference>
<dbReference type="InterPro" id="IPR027417">
    <property type="entry name" value="P-loop_NTPase"/>
</dbReference>
<accession>A0A0D3KI82</accession>
<dbReference type="GO" id="GO:0005525">
    <property type="term" value="F:GTP binding"/>
    <property type="evidence" value="ECO:0007669"/>
    <property type="project" value="UniProtKB-KW"/>
</dbReference>
<dbReference type="HOGENOM" id="CLU_587187_0_0_1"/>
<evidence type="ECO:0000256" key="1">
    <source>
        <dbReference type="ARBA" id="ARBA00022741"/>
    </source>
</evidence>
<evidence type="ECO:0000256" key="2">
    <source>
        <dbReference type="ARBA" id="ARBA00023134"/>
    </source>
</evidence>
<dbReference type="GO" id="GO:0003924">
    <property type="term" value="F:GTPase activity"/>
    <property type="evidence" value="ECO:0007669"/>
    <property type="project" value="InterPro"/>
</dbReference>
<dbReference type="eggNOG" id="KOG1499">
    <property type="taxonomic scope" value="Eukaryota"/>
</dbReference>
<evidence type="ECO:0000313" key="6">
    <source>
        <dbReference type="Proteomes" id="UP000013827"/>
    </source>
</evidence>
<keyword evidence="6" id="KW-1185">Reference proteome</keyword>
<dbReference type="Gene3D" id="3.40.50.150">
    <property type="entry name" value="Vaccinia Virus protein VP39"/>
    <property type="match status" value="1"/>
</dbReference>
<dbReference type="InterPro" id="IPR015894">
    <property type="entry name" value="Guanylate-bd_N"/>
</dbReference>
<keyword evidence="2" id="KW-0342">GTP-binding</keyword>
<keyword evidence="1" id="KW-0547">Nucleotide-binding</keyword>
<dbReference type="SUPFAM" id="SSF53335">
    <property type="entry name" value="S-adenosyl-L-methionine-dependent methyltransferases"/>
    <property type="match status" value="1"/>
</dbReference>
<dbReference type="EnsemblProtists" id="EOD35467">
    <property type="protein sequence ID" value="EOD35467"/>
    <property type="gene ID" value="EMIHUDRAFT_201581"/>
</dbReference>
<comment type="similarity">
    <text evidence="3">Belongs to the TRAFAC class dynamin-like GTPase superfamily. GB1/RHD3 GTPase family.</text>
</comment>
<dbReference type="InterPro" id="IPR029063">
    <property type="entry name" value="SAM-dependent_MTases_sf"/>
</dbReference>
<dbReference type="KEGG" id="ehx:EMIHUDRAFT_201581"/>
<feature type="domain" description="GB1/RHD3-type G" evidence="4">
    <location>
        <begin position="34"/>
        <end position="157"/>
    </location>
</feature>
<dbReference type="Proteomes" id="UP000013827">
    <property type="component" value="Unassembled WGS sequence"/>
</dbReference>
<dbReference type="Gene3D" id="3.40.50.300">
    <property type="entry name" value="P-loop containing nucleotide triphosphate hydrolases"/>
    <property type="match status" value="1"/>
</dbReference>
<organism evidence="5 6">
    <name type="scientific">Emiliania huxleyi (strain CCMP1516)</name>
    <dbReference type="NCBI Taxonomy" id="280463"/>
    <lineage>
        <taxon>Eukaryota</taxon>
        <taxon>Haptista</taxon>
        <taxon>Haptophyta</taxon>
        <taxon>Prymnesiophyceae</taxon>
        <taxon>Isochrysidales</taxon>
        <taxon>Noelaerhabdaceae</taxon>
        <taxon>Emiliania</taxon>
    </lineage>
</organism>
<evidence type="ECO:0000313" key="5">
    <source>
        <dbReference type="EnsemblProtists" id="EOD35467"/>
    </source>
</evidence>
<evidence type="ECO:0000256" key="3">
    <source>
        <dbReference type="PROSITE-ProRule" id="PRU01052"/>
    </source>
</evidence>
<dbReference type="PaxDb" id="2903-EOD35467"/>
<dbReference type="PANTHER" id="PTHR10751">
    <property type="entry name" value="GUANYLATE BINDING PROTEIN"/>
    <property type="match status" value="1"/>
</dbReference>
<dbReference type="AlphaFoldDB" id="A0A0D3KI82"/>